<dbReference type="InterPro" id="IPR036412">
    <property type="entry name" value="HAD-like_sf"/>
</dbReference>
<dbReference type="AlphaFoldDB" id="A0A3S3M8T6"/>
<keyword evidence="2" id="KW-1185">Reference proteome</keyword>
<dbReference type="PANTHER" id="PTHR18901:SF38">
    <property type="entry name" value="PSEUDOURIDINE-5'-PHOSPHATASE"/>
    <property type="match status" value="1"/>
</dbReference>
<dbReference type="RefSeq" id="WP_128156791.1">
    <property type="nucleotide sequence ID" value="NZ_JBHSOM010000030.1"/>
</dbReference>
<accession>A0A3S3M8T6</accession>
<dbReference type="SUPFAM" id="SSF56784">
    <property type="entry name" value="HAD-like"/>
    <property type="match status" value="1"/>
</dbReference>
<name>A0A3S3M8T6_9RHOB</name>
<comment type="caution">
    <text evidence="1">The sequence shown here is derived from an EMBL/GenBank/DDBJ whole genome shotgun (WGS) entry which is preliminary data.</text>
</comment>
<dbReference type="InterPro" id="IPR023198">
    <property type="entry name" value="PGP-like_dom2"/>
</dbReference>
<dbReference type="NCBIfam" id="TIGR01509">
    <property type="entry name" value="HAD-SF-IA-v3"/>
    <property type="match status" value="1"/>
</dbReference>
<dbReference type="Gene3D" id="1.10.150.240">
    <property type="entry name" value="Putative phosphatase, domain 2"/>
    <property type="match status" value="1"/>
</dbReference>
<dbReference type="Pfam" id="PF00702">
    <property type="entry name" value="Hydrolase"/>
    <property type="match status" value="1"/>
</dbReference>
<reference evidence="1 2" key="1">
    <citation type="submission" date="2019-01" db="EMBL/GenBank/DDBJ databases">
        <title>Sinorhodobacter populi sp. nov. isolated from the symptomatic bark tissue of Populus euramericana canker.</title>
        <authorList>
            <person name="Xu G."/>
        </authorList>
    </citation>
    <scope>NUCLEOTIDE SEQUENCE [LARGE SCALE GENOMIC DNA]</scope>
    <source>
        <strain evidence="1 2">CGMCC 1.12963</strain>
    </source>
</reference>
<proteinExistence type="predicted"/>
<organism evidence="1 2">
    <name type="scientific">Paenirhodobacter huangdaonensis</name>
    <dbReference type="NCBI Taxonomy" id="2501515"/>
    <lineage>
        <taxon>Bacteria</taxon>
        <taxon>Pseudomonadati</taxon>
        <taxon>Pseudomonadota</taxon>
        <taxon>Alphaproteobacteria</taxon>
        <taxon>Rhodobacterales</taxon>
        <taxon>Rhodobacter group</taxon>
        <taxon>Paenirhodobacter</taxon>
    </lineage>
</organism>
<reference evidence="2" key="2">
    <citation type="submission" date="2019-01" db="EMBL/GenBank/DDBJ databases">
        <title>Sinorhodobacter populi sp. nov. isolated from the symptomatic bark tissue of Populus euramericana canker.</title>
        <authorList>
            <person name="Li Y."/>
        </authorList>
    </citation>
    <scope>NUCLEOTIDE SEQUENCE [LARGE SCALE GENOMIC DNA]</scope>
    <source>
        <strain evidence="2">CGMCC 1.12963</strain>
    </source>
</reference>
<evidence type="ECO:0000313" key="2">
    <source>
        <dbReference type="Proteomes" id="UP000288071"/>
    </source>
</evidence>
<evidence type="ECO:0000313" key="1">
    <source>
        <dbReference type="EMBL" id="RWR51218.1"/>
    </source>
</evidence>
<dbReference type="SFLD" id="SFLDS00003">
    <property type="entry name" value="Haloacid_Dehalogenase"/>
    <property type="match status" value="1"/>
</dbReference>
<dbReference type="InterPro" id="IPR006439">
    <property type="entry name" value="HAD-SF_hydro_IA"/>
</dbReference>
<dbReference type="PANTHER" id="PTHR18901">
    <property type="entry name" value="2-DEOXYGLUCOSE-6-PHOSPHATE PHOSPHATASE 2"/>
    <property type="match status" value="1"/>
</dbReference>
<protein>
    <submittedName>
        <fullName evidence="1">HAD family phosphatase</fullName>
    </submittedName>
</protein>
<dbReference type="SFLD" id="SFLDG01129">
    <property type="entry name" value="C1.5:_HAD__Beta-PGM__Phosphata"/>
    <property type="match status" value="1"/>
</dbReference>
<sequence>MKPQAVLFDCDGVLVDSEPATFALIQSDFAAHGLTMEIPALEDLFIGGTIEGVAEQGRALGATLPADWVERYYPRLYARLRAGTPLMPGVATLLARLDAEGIPFAVGSNGRGAKMEATLGQHPKIRARLEGLLFSGQDLGCPKPAPDLYLHAARALGADPAHCVVIEDSATGARAAKAAGMRCLGYAPQGENPRLAAAGAEIFTDMAQVPALIGL</sequence>
<dbReference type="Gene3D" id="3.40.50.1000">
    <property type="entry name" value="HAD superfamily/HAD-like"/>
    <property type="match status" value="1"/>
</dbReference>
<gene>
    <name evidence="1" type="ORF">EOW66_13180</name>
</gene>
<dbReference type="PRINTS" id="PR00413">
    <property type="entry name" value="HADHALOGNASE"/>
</dbReference>
<dbReference type="Proteomes" id="UP000288071">
    <property type="component" value="Unassembled WGS sequence"/>
</dbReference>
<dbReference type="EMBL" id="SAVA01000007">
    <property type="protein sequence ID" value="RWR51218.1"/>
    <property type="molecule type" value="Genomic_DNA"/>
</dbReference>
<dbReference type="InterPro" id="IPR023214">
    <property type="entry name" value="HAD_sf"/>
</dbReference>